<evidence type="ECO:0000256" key="3">
    <source>
        <dbReference type="ARBA" id="ARBA00031971"/>
    </source>
</evidence>
<proteinExistence type="inferred from homology"/>
<dbReference type="GO" id="GO:0044183">
    <property type="term" value="F:protein folding chaperone"/>
    <property type="evidence" value="ECO:0007669"/>
    <property type="project" value="InterPro"/>
</dbReference>
<dbReference type="Gene3D" id="2.30.33.40">
    <property type="entry name" value="GroES chaperonin"/>
    <property type="match status" value="2"/>
</dbReference>
<organism evidence="8 9">
    <name type="scientific">Chrysophaeum taylorii</name>
    <dbReference type="NCBI Taxonomy" id="2483200"/>
    <lineage>
        <taxon>Eukaryota</taxon>
        <taxon>Sar</taxon>
        <taxon>Stramenopiles</taxon>
        <taxon>Ochrophyta</taxon>
        <taxon>Pelagophyceae</taxon>
        <taxon>Pelagomonadales</taxon>
        <taxon>Pelagomonadaceae</taxon>
        <taxon>Chrysophaeum</taxon>
    </lineage>
</organism>
<dbReference type="GO" id="GO:0051082">
    <property type="term" value="F:unfolded protein binding"/>
    <property type="evidence" value="ECO:0007669"/>
    <property type="project" value="TreeGrafter"/>
</dbReference>
<dbReference type="GO" id="GO:0051087">
    <property type="term" value="F:protein-folding chaperone binding"/>
    <property type="evidence" value="ECO:0007669"/>
    <property type="project" value="TreeGrafter"/>
</dbReference>
<name>A0AAD7XP82_9STRA</name>
<dbReference type="GO" id="GO:0046872">
    <property type="term" value="F:metal ion binding"/>
    <property type="evidence" value="ECO:0007669"/>
    <property type="project" value="TreeGrafter"/>
</dbReference>
<dbReference type="PANTHER" id="PTHR10772">
    <property type="entry name" value="10 KDA HEAT SHOCK PROTEIN"/>
    <property type="match status" value="1"/>
</dbReference>
<dbReference type="FunFam" id="2.30.33.40:FF:000001">
    <property type="entry name" value="10 kDa chaperonin"/>
    <property type="match status" value="1"/>
</dbReference>
<accession>A0AAD7XP82</accession>
<evidence type="ECO:0000256" key="5">
    <source>
        <dbReference type="ARBA" id="ARBA00079398"/>
    </source>
</evidence>
<evidence type="ECO:0000313" key="9">
    <source>
        <dbReference type="Proteomes" id="UP001230188"/>
    </source>
</evidence>
<dbReference type="InterPro" id="IPR020818">
    <property type="entry name" value="Chaperonin_GroES"/>
</dbReference>
<dbReference type="InterPro" id="IPR011032">
    <property type="entry name" value="GroES-like_sf"/>
</dbReference>
<dbReference type="InterPro" id="IPR037124">
    <property type="entry name" value="Chaperonin_GroES_sf"/>
</dbReference>
<dbReference type="GO" id="GO:0005524">
    <property type="term" value="F:ATP binding"/>
    <property type="evidence" value="ECO:0007669"/>
    <property type="project" value="InterPro"/>
</dbReference>
<gene>
    <name evidence="8" type="ORF">CTAYLR_009883</name>
</gene>
<evidence type="ECO:0000256" key="7">
    <source>
        <dbReference type="SAM" id="SignalP"/>
    </source>
</evidence>
<keyword evidence="7" id="KW-0732">Signal</keyword>
<keyword evidence="9" id="KW-1185">Reference proteome</keyword>
<feature type="signal peptide" evidence="7">
    <location>
        <begin position="1"/>
        <end position="15"/>
    </location>
</feature>
<sequence length="236" mass="24995">MAMLTMVAISLPAVAFQPTPLRRSTVAMASYTIDQTVVDGPLVPLTNYVLVEVDAARSTTSGGIVLGTKEKAQSGTIVSVGPGKGHKETGVKLPIAVKEGEHVLWGRYNGAELKYCGKAHTLLRDDDIALVWDGDLTAATARVVHGNVLLKVIRQPGETASGLVIAPNPEDDIPVEGEVVKKGEGALTRDGVPVPIGVEVGDCVKFRDYDTTEVSIEGQDYVVISGAHIICKWQKA</sequence>
<dbReference type="Proteomes" id="UP001230188">
    <property type="component" value="Unassembled WGS sequence"/>
</dbReference>
<evidence type="ECO:0000256" key="1">
    <source>
        <dbReference type="ARBA" id="ARBA00006975"/>
    </source>
</evidence>
<dbReference type="AlphaFoldDB" id="A0AAD7XP82"/>
<dbReference type="EMBL" id="JAQMWT010000195">
    <property type="protein sequence ID" value="KAJ8607803.1"/>
    <property type="molecule type" value="Genomic_DNA"/>
</dbReference>
<dbReference type="PRINTS" id="PR00297">
    <property type="entry name" value="CHAPERONIN10"/>
</dbReference>
<dbReference type="CDD" id="cd00320">
    <property type="entry name" value="cpn10"/>
    <property type="match status" value="2"/>
</dbReference>
<dbReference type="SMART" id="SM00883">
    <property type="entry name" value="Cpn10"/>
    <property type="match status" value="2"/>
</dbReference>
<feature type="chain" id="PRO_5042164051" description="20 kDa chaperonin, chloroplastic" evidence="7">
    <location>
        <begin position="16"/>
        <end position="236"/>
    </location>
</feature>
<reference evidence="8" key="1">
    <citation type="submission" date="2023-01" db="EMBL/GenBank/DDBJ databases">
        <title>Metagenome sequencing of chrysophaentin producing Chrysophaeum taylorii.</title>
        <authorList>
            <person name="Davison J."/>
            <person name="Bewley C."/>
        </authorList>
    </citation>
    <scope>NUCLEOTIDE SEQUENCE</scope>
    <source>
        <strain evidence="8">NIES-1699</strain>
    </source>
</reference>
<evidence type="ECO:0000313" key="8">
    <source>
        <dbReference type="EMBL" id="KAJ8607803.1"/>
    </source>
</evidence>
<evidence type="ECO:0000256" key="2">
    <source>
        <dbReference type="ARBA" id="ARBA00023186"/>
    </source>
</evidence>
<keyword evidence="2 6" id="KW-0143">Chaperone</keyword>
<dbReference type="Pfam" id="PF00166">
    <property type="entry name" value="Cpn10"/>
    <property type="match status" value="2"/>
</dbReference>
<dbReference type="GO" id="GO:0005739">
    <property type="term" value="C:mitochondrion"/>
    <property type="evidence" value="ECO:0007669"/>
    <property type="project" value="TreeGrafter"/>
</dbReference>
<dbReference type="SUPFAM" id="SSF50129">
    <property type="entry name" value="GroES-like"/>
    <property type="match status" value="2"/>
</dbReference>
<evidence type="ECO:0000256" key="4">
    <source>
        <dbReference type="ARBA" id="ARBA00073031"/>
    </source>
</evidence>
<comment type="caution">
    <text evidence="8">The sequence shown here is derived from an EMBL/GenBank/DDBJ whole genome shotgun (WGS) entry which is preliminary data.</text>
</comment>
<evidence type="ECO:0000256" key="6">
    <source>
        <dbReference type="RuleBase" id="RU003479"/>
    </source>
</evidence>
<dbReference type="PANTHER" id="PTHR10772:SF63">
    <property type="entry name" value="20 KDA CHAPERONIN, CHLOROPLASTIC"/>
    <property type="match status" value="1"/>
</dbReference>
<protein>
    <recommendedName>
        <fullName evidence="4">20 kDa chaperonin, chloroplastic</fullName>
    </recommendedName>
    <alternativeName>
        <fullName evidence="3">Chaperonin 10</fullName>
    </alternativeName>
    <alternativeName>
        <fullName evidence="5">Protein Cpn21</fullName>
    </alternativeName>
</protein>
<comment type="similarity">
    <text evidence="1 6">Belongs to the GroES chaperonin family.</text>
</comment>